<protein>
    <recommendedName>
        <fullName evidence="4">Integral membrane protein</fullName>
    </recommendedName>
</protein>
<keyword evidence="3" id="KW-1185">Reference proteome</keyword>
<evidence type="ECO:0000313" key="2">
    <source>
        <dbReference type="EMBL" id="MBB5691361.1"/>
    </source>
</evidence>
<name>A0A840Y5Y2_9PROT</name>
<evidence type="ECO:0000313" key="3">
    <source>
        <dbReference type="Proteomes" id="UP000562254"/>
    </source>
</evidence>
<evidence type="ECO:0008006" key="4">
    <source>
        <dbReference type="Google" id="ProtNLM"/>
    </source>
</evidence>
<gene>
    <name evidence="2" type="ORF">FHS88_003514</name>
</gene>
<organism evidence="2 3">
    <name type="scientific">Neoroseomonas alkaliterrae</name>
    <dbReference type="NCBI Taxonomy" id="1452450"/>
    <lineage>
        <taxon>Bacteria</taxon>
        <taxon>Pseudomonadati</taxon>
        <taxon>Pseudomonadota</taxon>
        <taxon>Alphaproteobacteria</taxon>
        <taxon>Acetobacterales</taxon>
        <taxon>Acetobacteraceae</taxon>
        <taxon>Neoroseomonas</taxon>
    </lineage>
</organism>
<accession>A0A840Y5Y2</accession>
<evidence type="ECO:0000256" key="1">
    <source>
        <dbReference type="SAM" id="MobiDB-lite"/>
    </source>
</evidence>
<dbReference type="RefSeq" id="WP_184486751.1">
    <property type="nucleotide sequence ID" value="NZ_JACIJE010000011.1"/>
</dbReference>
<dbReference type="Proteomes" id="UP000562254">
    <property type="component" value="Unassembled WGS sequence"/>
</dbReference>
<dbReference type="EMBL" id="JACIJE010000011">
    <property type="protein sequence ID" value="MBB5691361.1"/>
    <property type="molecule type" value="Genomic_DNA"/>
</dbReference>
<reference evidence="2 3" key="1">
    <citation type="submission" date="2020-08" db="EMBL/GenBank/DDBJ databases">
        <title>Genomic Encyclopedia of Type Strains, Phase IV (KMG-IV): sequencing the most valuable type-strain genomes for metagenomic binning, comparative biology and taxonomic classification.</title>
        <authorList>
            <person name="Goeker M."/>
        </authorList>
    </citation>
    <scope>NUCLEOTIDE SEQUENCE [LARGE SCALE GENOMIC DNA]</scope>
    <source>
        <strain evidence="2 3">DSM 25895</strain>
    </source>
</reference>
<dbReference type="AlphaFoldDB" id="A0A840Y5Y2"/>
<comment type="caution">
    <text evidence="2">The sequence shown here is derived from an EMBL/GenBank/DDBJ whole genome shotgun (WGS) entry which is preliminary data.</text>
</comment>
<sequence length="339" mass="36778">MALGLDRDVLVFAFPEIHPDAVLRVEFQRTLRVPDDGRRHFLPPGLGRFPLRAVDDLDPARLPAGWKRRGGVAMPMWQAEACWLNFSSPSGYPFLLKVAAGKVNAVNGKPWDNAPDFEDQDYVEVPGQPWLDGFCVEKGVVRQFVAMPLGAGATAEEQITGRAEHGGVQLLAHPLKAALWEARLAERRRWETEECTTSIMASASSVRACVLSDMGLAPGGSIVQSIAEAQERPDAWDLSARSRCFVHLANSLAWQAIAGEAPPTVPPTAADYARAGLPWFEWYGDRPAKAGSATLAGLKSVVAFGQETGAALVPENEGFEPPEPVRLGPLARSPLEGRW</sequence>
<proteinExistence type="predicted"/>
<feature type="region of interest" description="Disordered" evidence="1">
    <location>
        <begin position="315"/>
        <end position="339"/>
    </location>
</feature>